<dbReference type="InterPro" id="IPR038643">
    <property type="entry name" value="PliI_sf"/>
</dbReference>
<dbReference type="InterPro" id="IPR009739">
    <property type="entry name" value="LprI-like_N"/>
</dbReference>
<keyword evidence="2" id="KW-0449">Lipoprotein</keyword>
<gene>
    <name evidence="2" type="ORF">MNB_SV-5-303</name>
</gene>
<dbReference type="Gene3D" id="1.20.1270.180">
    <property type="match status" value="1"/>
</dbReference>
<sequence length="286" mass="31912">MKIKQIILLFSILIASAYASQPSFDCTKVKKDSSEGVICSSNELMSLDNELTAIYKQALTKASKEDMLKAHQRGWIKGRNDCWKAEDEKQCMVEQYKLRIKELKEKYGLSTIQDKSGNTSKGFDKVLKLEGITFHVQATKKGSLNKLTITPSGLSLRNDVIEQEIDGSVTGAEIADINNDGSPEIYVYVTSAGSGSYGSLVAYSTNNKKSISEIYLSPLQDDKKNSIGYMGHDEFAVVENSFVRRFPIYKKEDSNAKPTGGMRQLQYKLVPGEATWQLKLVNKTEF</sequence>
<name>A0A1W1EFV2_9ZZZZ</name>
<dbReference type="Gene3D" id="2.40.128.460">
    <property type="entry name" value="Periplasmic lysozyme inhibitor of I-type lysozyme"/>
    <property type="match status" value="1"/>
</dbReference>
<dbReference type="Pfam" id="PF07007">
    <property type="entry name" value="LprI"/>
    <property type="match status" value="1"/>
</dbReference>
<dbReference type="Pfam" id="PF16743">
    <property type="entry name" value="PliI"/>
    <property type="match status" value="1"/>
</dbReference>
<evidence type="ECO:0000259" key="1">
    <source>
        <dbReference type="Pfam" id="PF07007"/>
    </source>
</evidence>
<dbReference type="AlphaFoldDB" id="A0A1W1EFV2"/>
<protein>
    <submittedName>
        <fullName evidence="2">Lipoprotein, putative</fullName>
    </submittedName>
</protein>
<proteinExistence type="predicted"/>
<dbReference type="PANTHER" id="PTHR37549">
    <property type="entry name" value="LIPOPROTEIN LPRI"/>
    <property type="match status" value="1"/>
</dbReference>
<feature type="domain" description="Lysozyme inhibitor LprI-like N-terminal" evidence="1">
    <location>
        <begin position="26"/>
        <end position="103"/>
    </location>
</feature>
<reference evidence="2" key="1">
    <citation type="submission" date="2016-10" db="EMBL/GenBank/DDBJ databases">
        <authorList>
            <person name="de Groot N.N."/>
        </authorList>
    </citation>
    <scope>NUCLEOTIDE SEQUENCE</scope>
</reference>
<accession>A0A1W1EFV2</accession>
<dbReference type="PANTHER" id="PTHR37549:SF1">
    <property type="entry name" value="LIPOPROTEIN LPRI"/>
    <property type="match status" value="1"/>
</dbReference>
<dbReference type="CDD" id="cd09632">
    <property type="entry name" value="PliI_like"/>
    <property type="match status" value="1"/>
</dbReference>
<dbReference type="InterPro" id="IPR052755">
    <property type="entry name" value="Lysozyme_Inhibitor_LprI"/>
</dbReference>
<organism evidence="2">
    <name type="scientific">hydrothermal vent metagenome</name>
    <dbReference type="NCBI Taxonomy" id="652676"/>
    <lineage>
        <taxon>unclassified sequences</taxon>
        <taxon>metagenomes</taxon>
        <taxon>ecological metagenomes</taxon>
    </lineage>
</organism>
<dbReference type="GO" id="GO:0005576">
    <property type="term" value="C:extracellular region"/>
    <property type="evidence" value="ECO:0007669"/>
    <property type="project" value="TreeGrafter"/>
</dbReference>
<dbReference type="EMBL" id="FPKX01000067">
    <property type="protein sequence ID" value="SFZ98900.1"/>
    <property type="molecule type" value="Genomic_DNA"/>
</dbReference>
<evidence type="ECO:0000313" key="2">
    <source>
        <dbReference type="EMBL" id="SFZ98900.1"/>
    </source>
</evidence>
<dbReference type="InterPro" id="IPR031948">
    <property type="entry name" value="PliI"/>
</dbReference>